<dbReference type="Proteomes" id="UP000054422">
    <property type="component" value="Unassembled WGS sequence"/>
</dbReference>
<dbReference type="AlphaFoldDB" id="A0A0A2STP5"/>
<organism evidence="2 3">
    <name type="scientific">Legionella norrlandica</name>
    <dbReference type="NCBI Taxonomy" id="1498499"/>
    <lineage>
        <taxon>Bacteria</taxon>
        <taxon>Pseudomonadati</taxon>
        <taxon>Pseudomonadota</taxon>
        <taxon>Gammaproteobacteria</taxon>
        <taxon>Legionellales</taxon>
        <taxon>Legionellaceae</taxon>
        <taxon>Legionella</taxon>
    </lineage>
</organism>
<protein>
    <submittedName>
        <fullName evidence="2">Phosphotransferase</fullName>
    </submittedName>
</protein>
<accession>A0A0A2STP5</accession>
<feature type="domain" description="Aminoglycoside phosphotransferase" evidence="1">
    <location>
        <begin position="23"/>
        <end position="234"/>
    </location>
</feature>
<proteinExistence type="predicted"/>
<evidence type="ECO:0000313" key="3">
    <source>
        <dbReference type="Proteomes" id="UP000054422"/>
    </source>
</evidence>
<comment type="caution">
    <text evidence="2">The sequence shown here is derived from an EMBL/GenBank/DDBJ whole genome shotgun (WGS) entry which is preliminary data.</text>
</comment>
<dbReference type="STRING" id="1498499.EP47_04710"/>
<dbReference type="Pfam" id="PF01636">
    <property type="entry name" value="APH"/>
    <property type="match status" value="1"/>
</dbReference>
<dbReference type="InterPro" id="IPR002575">
    <property type="entry name" value="Aminoglycoside_PTrfase"/>
</dbReference>
<keyword evidence="3" id="KW-1185">Reference proteome</keyword>
<dbReference type="SUPFAM" id="SSF56112">
    <property type="entry name" value="Protein kinase-like (PK-like)"/>
    <property type="match status" value="1"/>
</dbReference>
<reference evidence="2 3" key="1">
    <citation type="submission" date="2014-05" db="EMBL/GenBank/DDBJ databases">
        <authorList>
            <person name="Rizzardi K."/>
            <person name="Winiecka-Krusnell J."/>
            <person name="Ramliden M."/>
            <person name="Alm E."/>
            <person name="Andersson S."/>
            <person name="Byfors S."/>
        </authorList>
    </citation>
    <scope>NUCLEOTIDE SEQUENCE [LARGE SCALE GENOMIC DNA]</scope>
    <source>
        <strain evidence="2 3">LEGN</strain>
    </source>
</reference>
<name>A0A0A2STP5_9GAMM</name>
<dbReference type="GO" id="GO:0016740">
    <property type="term" value="F:transferase activity"/>
    <property type="evidence" value="ECO:0007669"/>
    <property type="project" value="UniProtKB-KW"/>
</dbReference>
<gene>
    <name evidence="2" type="ORF">EP47_04710</name>
</gene>
<sequence length="325" mass="38154">MHDRENALKEWLTQTIKQEDFVLVPLAGDASFRRYFRIRYNGLTQIVIDAPPEKENIGAFLTIANILNQAKIPVPKIIAINEKYGFLLLSDLGDQLLLNKLRNDTADNYYHHAIDLLLQIQQCPTADPNLPPFDKAFMLKEMNLCLEWFFNAYLSLELNQKEVLLFQESIAWVANEVAKQPLVFIHRDYHSRNLMLVENQHSCLATIDFQDAMEGPLTYDLVSLLKDCYISWPREKILDWVTYFYKKCPTATIYSLPEFIRAFDLCGLQRHLKVLGVFCRLYLRDNKAGYLNDLPLTLKYVLECTEMYEELRPFFNFFQQRVYLP</sequence>
<dbReference type="Gene3D" id="3.30.200.20">
    <property type="entry name" value="Phosphorylase Kinase, domain 1"/>
    <property type="match status" value="1"/>
</dbReference>
<dbReference type="Gene3D" id="3.90.1200.10">
    <property type="match status" value="1"/>
</dbReference>
<dbReference type="OrthoDB" id="9809275at2"/>
<dbReference type="RefSeq" id="WP_035889887.1">
    <property type="nucleotide sequence ID" value="NZ_JNCF01000026.1"/>
</dbReference>
<dbReference type="EMBL" id="JNCF01000026">
    <property type="protein sequence ID" value="KGP63096.1"/>
    <property type="molecule type" value="Genomic_DNA"/>
</dbReference>
<evidence type="ECO:0000259" key="1">
    <source>
        <dbReference type="Pfam" id="PF01636"/>
    </source>
</evidence>
<keyword evidence="2" id="KW-0808">Transferase</keyword>
<evidence type="ECO:0000313" key="2">
    <source>
        <dbReference type="EMBL" id="KGP63096.1"/>
    </source>
</evidence>
<dbReference type="InterPro" id="IPR011009">
    <property type="entry name" value="Kinase-like_dom_sf"/>
</dbReference>